<dbReference type="InterPro" id="IPR029044">
    <property type="entry name" value="Nucleotide-diphossugar_trans"/>
</dbReference>
<accession>A0AAJ4TB92</accession>
<gene>
    <name evidence="2" type="ORF">G6M86_15180</name>
</gene>
<dbReference type="EMBL" id="CP049217">
    <property type="protein sequence ID" value="QTG14653.1"/>
    <property type="molecule type" value="Genomic_DNA"/>
</dbReference>
<feature type="domain" description="Glycosyltransferase 2-like" evidence="1">
    <location>
        <begin position="343"/>
        <end position="462"/>
    </location>
</feature>
<dbReference type="InterPro" id="IPR001173">
    <property type="entry name" value="Glyco_trans_2-like"/>
</dbReference>
<reference evidence="2" key="1">
    <citation type="submission" date="2020-02" db="EMBL/GenBank/DDBJ databases">
        <title>Unexpected conservation and global transmission of agrobacterial virulence plasmids.</title>
        <authorList>
            <person name="Weisberg A.J."/>
            <person name="Davis E.W. II"/>
            <person name="Tabima J.R."/>
            <person name="Belcher M.S."/>
            <person name="Miller M."/>
            <person name="Kuo C.-H."/>
            <person name="Loper J.E."/>
            <person name="Grunwald N.J."/>
            <person name="Putnam M.L."/>
            <person name="Chang J.H."/>
        </authorList>
    </citation>
    <scope>NUCLEOTIDE SEQUENCE</scope>
    <source>
        <strain evidence="2">Q15/94</strain>
    </source>
</reference>
<dbReference type="SUPFAM" id="SSF53448">
    <property type="entry name" value="Nucleotide-diphospho-sugar transferases"/>
    <property type="match status" value="1"/>
</dbReference>
<organism evidence="2 3">
    <name type="scientific">Agrobacterium tumefaciens</name>
    <dbReference type="NCBI Taxonomy" id="358"/>
    <lineage>
        <taxon>Bacteria</taxon>
        <taxon>Pseudomonadati</taxon>
        <taxon>Pseudomonadota</taxon>
        <taxon>Alphaproteobacteria</taxon>
        <taxon>Hyphomicrobiales</taxon>
        <taxon>Rhizobiaceae</taxon>
        <taxon>Rhizobium/Agrobacterium group</taxon>
        <taxon>Agrobacterium</taxon>
        <taxon>Agrobacterium tumefaciens complex</taxon>
    </lineage>
</organism>
<dbReference type="AlphaFoldDB" id="A0AAJ4TB92"/>
<dbReference type="RefSeq" id="WP_111796540.1">
    <property type="nucleotide sequence ID" value="NZ_CP049217.1"/>
</dbReference>
<name>A0AAJ4TB92_AGRTU</name>
<proteinExistence type="predicted"/>
<dbReference type="Proteomes" id="UP000663946">
    <property type="component" value="Chromosome 2"/>
</dbReference>
<evidence type="ECO:0000313" key="2">
    <source>
        <dbReference type="EMBL" id="QTG14653.1"/>
    </source>
</evidence>
<protein>
    <submittedName>
        <fullName evidence="2">Glycosyltransferase</fullName>
    </submittedName>
</protein>
<dbReference type="PANTHER" id="PTHR43179">
    <property type="entry name" value="RHAMNOSYLTRANSFERASE WBBL"/>
    <property type="match status" value="1"/>
</dbReference>
<dbReference type="Gene3D" id="3.90.550.10">
    <property type="entry name" value="Spore Coat Polysaccharide Biosynthesis Protein SpsA, Chain A"/>
    <property type="match status" value="1"/>
</dbReference>
<evidence type="ECO:0000313" key="3">
    <source>
        <dbReference type="Proteomes" id="UP000663946"/>
    </source>
</evidence>
<dbReference type="Pfam" id="PF00535">
    <property type="entry name" value="Glycos_transf_2"/>
    <property type="match status" value="1"/>
</dbReference>
<dbReference type="PANTHER" id="PTHR43179:SF7">
    <property type="entry name" value="RHAMNOSYLTRANSFERASE WBBL"/>
    <property type="match status" value="1"/>
</dbReference>
<evidence type="ECO:0000259" key="1">
    <source>
        <dbReference type="Pfam" id="PF00535"/>
    </source>
</evidence>
<sequence length="631" mass="69882">MLASKGGAQEGFIALADKPVMIRIKGRRIGKPYVCMVNLHRRDRVPEVVTRSLLIGMDGRGTFFGWMPVDLSSISVTTGKGSKIEQLPYQARQLSSIELVARLSFFSPRTVARALYLLAIGNIRGFQFRIVRLLDSMAEPSYLEWRDVHYRSEIRSDAADLAKTPKVLYSITGNGPLTEKTRKSLENQTYPYVCETPSPSSADAFANERDAIWIRLLAGMEFDSDAIARLIKPIADDDQISATYCDEDYFDAKSGHRKPFFKPAFNAPLAQSGWLAPDGAAIRVAALPTDLDLTSSSAGELLIAAARHGSIAHIPAPLLHRPTPRPPARVIAPPPLGRLCKVSVVIPTRDRADLMSMCLDGLFNKTSNAELDVIVIDNDSQDAKTLQLFERYEASGQIRRIQMRGPFNFAKACNLGVDAARQELILLLNNDVEPLHPEWLERMVTELEDKNVGACGALLLFPDGFIQHGGVTLGAGSVARHSFHFRHPQGGEDIGLISQRREVSAVTAACLLTRKQLWADVGGMNEAALRVAFNDVDYCLKVSVQGKKIIWTPHACLTHLESVSRRADDTPEKKRRFAAEEKYMHEQWGPLLSNDPHYNPNLSLAGGDYVLDASPRKLHHRTPEAKRLLNP</sequence>